<name>A0A1I7XFB2_HETBA</name>
<organism evidence="2 3">
    <name type="scientific">Heterorhabditis bacteriophora</name>
    <name type="common">Entomopathogenic nematode worm</name>
    <dbReference type="NCBI Taxonomy" id="37862"/>
    <lineage>
        <taxon>Eukaryota</taxon>
        <taxon>Metazoa</taxon>
        <taxon>Ecdysozoa</taxon>
        <taxon>Nematoda</taxon>
        <taxon>Chromadorea</taxon>
        <taxon>Rhabditida</taxon>
        <taxon>Rhabditina</taxon>
        <taxon>Rhabditomorpha</taxon>
        <taxon>Strongyloidea</taxon>
        <taxon>Heterorhabditidae</taxon>
        <taxon>Heterorhabditis</taxon>
    </lineage>
</organism>
<sequence>MFQLESSDRPPNNAGSDHSSGEGSEENRAKVTGYFDTPNSIKDTVKHLLEILICSRQFSRNLPNPQCVLKKRKQTPMI</sequence>
<protein>
    <submittedName>
        <fullName evidence="3">SSX2IP</fullName>
    </submittedName>
</protein>
<evidence type="ECO:0000256" key="1">
    <source>
        <dbReference type="SAM" id="MobiDB-lite"/>
    </source>
</evidence>
<reference evidence="3" key="1">
    <citation type="submission" date="2016-11" db="UniProtKB">
        <authorList>
            <consortium name="WormBaseParasite"/>
        </authorList>
    </citation>
    <scope>IDENTIFICATION</scope>
</reference>
<accession>A0A1I7XFB2</accession>
<evidence type="ECO:0000313" key="3">
    <source>
        <dbReference type="WBParaSite" id="Hba_16157"/>
    </source>
</evidence>
<keyword evidence="2" id="KW-1185">Reference proteome</keyword>
<dbReference type="Proteomes" id="UP000095283">
    <property type="component" value="Unplaced"/>
</dbReference>
<dbReference type="WBParaSite" id="Hba_16157">
    <property type="protein sequence ID" value="Hba_16157"/>
    <property type="gene ID" value="Hba_16157"/>
</dbReference>
<evidence type="ECO:0000313" key="2">
    <source>
        <dbReference type="Proteomes" id="UP000095283"/>
    </source>
</evidence>
<feature type="region of interest" description="Disordered" evidence="1">
    <location>
        <begin position="1"/>
        <end position="37"/>
    </location>
</feature>
<dbReference type="AlphaFoldDB" id="A0A1I7XFB2"/>
<proteinExistence type="predicted"/>